<gene>
    <name evidence="2" type="ORF">SAMN05216287_0642</name>
</gene>
<protein>
    <recommendedName>
        <fullName evidence="4">DUF3649 domain-containing protein</fullName>
    </recommendedName>
</protein>
<reference evidence="3" key="1">
    <citation type="submission" date="2016-10" db="EMBL/GenBank/DDBJ databases">
        <authorList>
            <person name="Varghese N."/>
            <person name="Submissions S."/>
        </authorList>
    </citation>
    <scope>NUCLEOTIDE SEQUENCE [LARGE SCALE GENOMIC DNA]</scope>
    <source>
        <strain evidence="3">NRRL B-59562</strain>
    </source>
</reference>
<accession>A0A1H2SFK4</accession>
<keyword evidence="3" id="KW-1185">Reference proteome</keyword>
<keyword evidence="1" id="KW-1133">Transmembrane helix</keyword>
<dbReference type="OrthoDB" id="7033057at2"/>
<feature type="transmembrane region" description="Helical" evidence="1">
    <location>
        <begin position="12"/>
        <end position="37"/>
    </location>
</feature>
<dbReference type="RefSeq" id="WP_090224546.1">
    <property type="nucleotide sequence ID" value="NZ_FNNU01000001.1"/>
</dbReference>
<keyword evidence="1" id="KW-0472">Membrane</keyword>
<evidence type="ECO:0000313" key="3">
    <source>
        <dbReference type="Proteomes" id="UP000243778"/>
    </source>
</evidence>
<dbReference type="AlphaFoldDB" id="A0A1H2SFK4"/>
<evidence type="ECO:0000256" key="1">
    <source>
        <dbReference type="SAM" id="Phobius"/>
    </source>
</evidence>
<name>A0A1H2SFK4_9PSED</name>
<dbReference type="STRING" id="1007099.SAMN05216287_0642"/>
<evidence type="ECO:0000313" key="2">
    <source>
        <dbReference type="EMBL" id="SDW30416.1"/>
    </source>
</evidence>
<evidence type="ECO:0008006" key="4">
    <source>
        <dbReference type="Google" id="ProtNLM"/>
    </source>
</evidence>
<feature type="transmembrane region" description="Helical" evidence="1">
    <location>
        <begin position="72"/>
        <end position="91"/>
    </location>
</feature>
<organism evidence="2 3">
    <name type="scientific">Pseudomonas kuykendallii</name>
    <dbReference type="NCBI Taxonomy" id="1007099"/>
    <lineage>
        <taxon>Bacteria</taxon>
        <taxon>Pseudomonadati</taxon>
        <taxon>Pseudomonadota</taxon>
        <taxon>Gammaproteobacteria</taxon>
        <taxon>Pseudomonadales</taxon>
        <taxon>Pseudomonadaceae</taxon>
        <taxon>Pseudomonas</taxon>
    </lineage>
</organism>
<keyword evidence="1" id="KW-0812">Transmembrane</keyword>
<dbReference type="EMBL" id="FNNU01000001">
    <property type="protein sequence ID" value="SDW30416.1"/>
    <property type="molecule type" value="Genomic_DNA"/>
</dbReference>
<proteinExistence type="predicted"/>
<feature type="transmembrane region" description="Helical" evidence="1">
    <location>
        <begin position="43"/>
        <end position="65"/>
    </location>
</feature>
<sequence length="94" mass="9699">MKSISPRSRALLSRTLAALLGGYALTCASVIFLGAVLPLPKSQAILAASLTSFAVYTAVIVWAFATPNLTRIWRVLLIASLALTGAGLLLGGDA</sequence>
<dbReference type="Proteomes" id="UP000243778">
    <property type="component" value="Unassembled WGS sequence"/>
</dbReference>